<evidence type="ECO:0000313" key="3">
    <source>
        <dbReference type="EMBL" id="GGQ05970.1"/>
    </source>
</evidence>
<organism evidence="3 4">
    <name type="scientific">Shewanella litoralis</name>
    <dbReference type="NCBI Taxonomy" id="2282700"/>
    <lineage>
        <taxon>Bacteria</taxon>
        <taxon>Pseudomonadati</taxon>
        <taxon>Pseudomonadota</taxon>
        <taxon>Gammaproteobacteria</taxon>
        <taxon>Alteromonadales</taxon>
        <taxon>Shewanellaceae</taxon>
        <taxon>Shewanella</taxon>
    </lineage>
</organism>
<keyword evidence="1" id="KW-0812">Transmembrane</keyword>
<evidence type="ECO:0000313" key="4">
    <source>
        <dbReference type="Proteomes" id="UP000619118"/>
    </source>
</evidence>
<feature type="transmembrane region" description="Helical" evidence="1">
    <location>
        <begin position="107"/>
        <end position="130"/>
    </location>
</feature>
<dbReference type="Proteomes" id="UP000619118">
    <property type="component" value="Unassembled WGS sequence"/>
</dbReference>
<feature type="transmembrane region" description="Helical" evidence="1">
    <location>
        <begin position="7"/>
        <end position="26"/>
    </location>
</feature>
<proteinExistence type="predicted"/>
<dbReference type="InterPro" id="IPR050640">
    <property type="entry name" value="Bact_2-comp_sensor_kinase"/>
</dbReference>
<evidence type="ECO:0000256" key="1">
    <source>
        <dbReference type="SAM" id="Phobius"/>
    </source>
</evidence>
<keyword evidence="1" id="KW-0472">Membrane</keyword>
<dbReference type="PANTHER" id="PTHR34220:SF7">
    <property type="entry name" value="SENSOR HISTIDINE KINASE YPDA"/>
    <property type="match status" value="1"/>
</dbReference>
<dbReference type="Pfam" id="PF06580">
    <property type="entry name" value="His_kinase"/>
    <property type="match status" value="1"/>
</dbReference>
<feature type="domain" description="Signal transduction histidine kinase internal region" evidence="2">
    <location>
        <begin position="154"/>
        <end position="229"/>
    </location>
</feature>
<accession>A0ABQ2R231</accession>
<dbReference type="PANTHER" id="PTHR34220">
    <property type="entry name" value="SENSOR HISTIDINE KINASE YPDA"/>
    <property type="match status" value="1"/>
</dbReference>
<gene>
    <name evidence="3" type="ORF">GCM10009411_03530</name>
</gene>
<evidence type="ECO:0000259" key="2">
    <source>
        <dbReference type="Pfam" id="PF06580"/>
    </source>
</evidence>
<protein>
    <recommendedName>
        <fullName evidence="2">Signal transduction histidine kinase internal region domain-containing protein</fullName>
    </recommendedName>
</protein>
<keyword evidence="1" id="KW-1133">Transmembrane helix</keyword>
<keyword evidence="4" id="KW-1185">Reference proteome</keyword>
<feature type="transmembrane region" description="Helical" evidence="1">
    <location>
        <begin position="72"/>
        <end position="95"/>
    </location>
</feature>
<dbReference type="EMBL" id="BMQX01000002">
    <property type="protein sequence ID" value="GGQ05970.1"/>
    <property type="molecule type" value="Genomic_DNA"/>
</dbReference>
<dbReference type="InterPro" id="IPR010559">
    <property type="entry name" value="Sig_transdc_His_kin_internal"/>
</dbReference>
<dbReference type="RefSeq" id="WP_160052338.1">
    <property type="nucleotide sequence ID" value="NZ_BMQX01000002.1"/>
</dbReference>
<comment type="caution">
    <text evidence="3">The sequence shown here is derived from an EMBL/GenBank/DDBJ whole genome shotgun (WGS) entry which is preliminary data.</text>
</comment>
<reference evidence="4" key="1">
    <citation type="journal article" date="2019" name="Int. J. Syst. Evol. Microbiol.">
        <title>The Global Catalogue of Microorganisms (GCM) 10K type strain sequencing project: providing services to taxonomists for standard genome sequencing and annotation.</title>
        <authorList>
            <consortium name="The Broad Institute Genomics Platform"/>
            <consortium name="The Broad Institute Genome Sequencing Center for Infectious Disease"/>
            <person name="Wu L."/>
            <person name="Ma J."/>
        </authorList>
    </citation>
    <scope>NUCLEOTIDE SEQUENCE [LARGE SCALE GENOMIC DNA]</scope>
    <source>
        <strain evidence="4">JCM 32306</strain>
    </source>
</reference>
<sequence>MNKLINIIIISLFSIFMVLYSALLQAKPGEAIQWHFDAPVWMAIQCFIAQWLTLRWFSFYQNSKHTLGNTQCYIRVFVFSNVSFTFAVAGLIVGLEFAIGIQTINVAHIISLLSMQFILHTIVGGFTLAFKIFEDIKQQHSALEQSEKALLQSQVKTLQQHIDPHFLFNNLNVLSALIQQDPDEADEYLNTFSDIYRYILQHKDHSLVPLEDELIFAKNYMLLISTRFEGAYVLEIMNKTGGDLCSYILPCALQLAIENVIKHNQGDKLVPTKIEITIDTDKISIGNQINKKNFKPESTQLGLQNLRTRCVAIFNQPLEVEHTEQYFRLTLPLSVQKELA</sequence>
<name>A0ABQ2R231_9GAMM</name>
<feature type="transmembrane region" description="Helical" evidence="1">
    <location>
        <begin position="38"/>
        <end position="60"/>
    </location>
</feature>